<evidence type="ECO:0000313" key="3">
    <source>
        <dbReference type="Proteomes" id="UP000019763"/>
    </source>
</evidence>
<protein>
    <submittedName>
        <fullName evidence="2">Pre-mRNA-splicing factor of RES complex protein</fullName>
    </submittedName>
</protein>
<keyword evidence="3" id="KW-1185">Reference proteome</keyword>
<reference evidence="2" key="1">
    <citation type="submission" date="2013-12" db="EMBL/GenBank/DDBJ databases">
        <authorList>
            <person name="Omoto C.K."/>
            <person name="Sibley D."/>
            <person name="Venepally P."/>
            <person name="Hadjithomas M."/>
            <person name="Karamycheva S."/>
            <person name="Brunk B."/>
            <person name="Roos D."/>
            <person name="Caler E."/>
            <person name="Lorenzi H."/>
        </authorList>
    </citation>
    <scope>NUCLEOTIDE SEQUENCE</scope>
</reference>
<accession>A0A023B6E8</accession>
<sequence>MIRITDDEDIVFEENPSLSVPSKVHTSQPNKVKKDLTTKESVNLPGVVYRSKTGHKITRQEYLKERGLNENFEKSRRQSKKNVIHEKDLEWGGGLVQKREIQKIRKQQEDTIAESLHRFVLTLSAYKQAPPNSRH</sequence>
<gene>
    <name evidence="2" type="ORF">GNI_080730</name>
</gene>
<dbReference type="GeneID" id="22912924"/>
<organism evidence="2 3">
    <name type="scientific">Gregarina niphandrodes</name>
    <name type="common">Septate eugregarine</name>
    <dbReference type="NCBI Taxonomy" id="110365"/>
    <lineage>
        <taxon>Eukaryota</taxon>
        <taxon>Sar</taxon>
        <taxon>Alveolata</taxon>
        <taxon>Apicomplexa</taxon>
        <taxon>Conoidasida</taxon>
        <taxon>Gregarinasina</taxon>
        <taxon>Eugregarinorida</taxon>
        <taxon>Gregarinidae</taxon>
        <taxon>Gregarina</taxon>
    </lineage>
</organism>
<dbReference type="RefSeq" id="XP_011134002.1">
    <property type="nucleotide sequence ID" value="XM_011135700.1"/>
</dbReference>
<evidence type="ECO:0000313" key="2">
    <source>
        <dbReference type="EMBL" id="EZG66410.1"/>
    </source>
</evidence>
<evidence type="ECO:0000256" key="1">
    <source>
        <dbReference type="SAM" id="MobiDB-lite"/>
    </source>
</evidence>
<feature type="region of interest" description="Disordered" evidence="1">
    <location>
        <begin position="14"/>
        <end position="37"/>
    </location>
</feature>
<dbReference type="AlphaFoldDB" id="A0A023B6E8"/>
<dbReference type="Proteomes" id="UP000019763">
    <property type="component" value="Unassembled WGS sequence"/>
</dbReference>
<dbReference type="EMBL" id="AFNH02000605">
    <property type="protein sequence ID" value="EZG66410.1"/>
    <property type="molecule type" value="Genomic_DNA"/>
</dbReference>
<comment type="caution">
    <text evidence="2">The sequence shown here is derived from an EMBL/GenBank/DDBJ whole genome shotgun (WGS) entry which is preliminary data.</text>
</comment>
<dbReference type="VEuPathDB" id="CryptoDB:GNI_080730"/>
<name>A0A023B6E8_GRENI</name>
<feature type="compositionally biased region" description="Polar residues" evidence="1">
    <location>
        <begin position="16"/>
        <end position="30"/>
    </location>
</feature>
<proteinExistence type="predicted"/>